<organism evidence="2 3">
    <name type="scientific">Candidatus Spyradenecus faecavium</name>
    <dbReference type="NCBI Taxonomy" id="2840947"/>
    <lineage>
        <taxon>Bacteria</taxon>
        <taxon>Pseudomonadati</taxon>
        <taxon>Lentisphaerota</taxon>
        <taxon>Lentisphaeria</taxon>
        <taxon>Lentisphaerales</taxon>
        <taxon>Lentisphaeraceae</taxon>
        <taxon>Lentisphaeraceae incertae sedis</taxon>
        <taxon>Candidatus Spyradenecus</taxon>
    </lineage>
</organism>
<evidence type="ECO:0000256" key="1">
    <source>
        <dbReference type="SAM" id="SignalP"/>
    </source>
</evidence>
<reference evidence="2" key="1">
    <citation type="submission" date="2020-10" db="EMBL/GenBank/DDBJ databases">
        <authorList>
            <person name="Gilroy R."/>
        </authorList>
    </citation>
    <scope>NUCLEOTIDE SEQUENCE</scope>
    <source>
        <strain evidence="2">35461</strain>
    </source>
</reference>
<feature type="signal peptide" evidence="1">
    <location>
        <begin position="1"/>
        <end position="21"/>
    </location>
</feature>
<evidence type="ECO:0000313" key="3">
    <source>
        <dbReference type="Proteomes" id="UP000886845"/>
    </source>
</evidence>
<keyword evidence="1" id="KW-0732">Signal</keyword>
<proteinExistence type="predicted"/>
<dbReference type="AlphaFoldDB" id="A0A9D1NN82"/>
<comment type="caution">
    <text evidence="2">The sequence shown here is derived from an EMBL/GenBank/DDBJ whole genome shotgun (WGS) entry which is preliminary data.</text>
</comment>
<gene>
    <name evidence="2" type="ORF">IAC79_03925</name>
</gene>
<accession>A0A9D1NN82</accession>
<protein>
    <recommendedName>
        <fullName evidence="4">HEAT repeat domain-containing protein</fullName>
    </recommendedName>
</protein>
<dbReference type="EMBL" id="DVOR01000125">
    <property type="protein sequence ID" value="HIV09243.1"/>
    <property type="molecule type" value="Genomic_DNA"/>
</dbReference>
<sequence>MVLRCTLLTVSLFALAWQAQGAPLVSIANEYARRGDLRAMAALGEHALTGQLRGSLAAYAAEEDAAAFLPVCYRLVDKGYFQVECRDQKDAIEEATGRDIGRKTDPMVFKAELFDFPRMSDVLMRELVWTLAFAYQDYGRPGKEDEAPRFCLDVLWTVKEGEEWRFEPFLTYWIWSRPGSQKNIVRFLRALYAVDPEMGTGWLFEQTDPQGSLPLYLAIEERRNEVAKAMLDFYTPDELLTLRGEDVTNTIEIGWFSKQRARVSVFACAALAGNREIEDYLSNRMEGTKFDATAVDAILDAFDDDNEKDKKATAQLQEALPKTLKDAVKSWQRQK</sequence>
<evidence type="ECO:0008006" key="4">
    <source>
        <dbReference type="Google" id="ProtNLM"/>
    </source>
</evidence>
<dbReference type="Proteomes" id="UP000886845">
    <property type="component" value="Unassembled WGS sequence"/>
</dbReference>
<reference evidence="2" key="2">
    <citation type="journal article" date="2021" name="PeerJ">
        <title>Extensive microbial diversity within the chicken gut microbiome revealed by metagenomics and culture.</title>
        <authorList>
            <person name="Gilroy R."/>
            <person name="Ravi A."/>
            <person name="Getino M."/>
            <person name="Pursley I."/>
            <person name="Horton D.L."/>
            <person name="Alikhan N.F."/>
            <person name="Baker D."/>
            <person name="Gharbi K."/>
            <person name="Hall N."/>
            <person name="Watson M."/>
            <person name="Adriaenssens E.M."/>
            <person name="Foster-Nyarko E."/>
            <person name="Jarju S."/>
            <person name="Secka A."/>
            <person name="Antonio M."/>
            <person name="Oren A."/>
            <person name="Chaudhuri R.R."/>
            <person name="La Ragione R."/>
            <person name="Hildebrand F."/>
            <person name="Pallen M.J."/>
        </authorList>
    </citation>
    <scope>NUCLEOTIDE SEQUENCE</scope>
    <source>
        <strain evidence="2">35461</strain>
    </source>
</reference>
<name>A0A9D1NN82_9BACT</name>
<feature type="chain" id="PRO_5039138705" description="HEAT repeat domain-containing protein" evidence="1">
    <location>
        <begin position="22"/>
        <end position="335"/>
    </location>
</feature>
<evidence type="ECO:0000313" key="2">
    <source>
        <dbReference type="EMBL" id="HIV09243.1"/>
    </source>
</evidence>